<keyword evidence="5 6" id="KW-0472">Membrane</keyword>
<dbReference type="GO" id="GO:0016020">
    <property type="term" value="C:membrane"/>
    <property type="evidence" value="ECO:0007669"/>
    <property type="project" value="UniProtKB-SubCell"/>
</dbReference>
<evidence type="ECO:0000256" key="6">
    <source>
        <dbReference type="SAM" id="Phobius"/>
    </source>
</evidence>
<feature type="transmembrane region" description="Helical" evidence="6">
    <location>
        <begin position="264"/>
        <end position="287"/>
    </location>
</feature>
<evidence type="ECO:0000256" key="3">
    <source>
        <dbReference type="ARBA" id="ARBA00022692"/>
    </source>
</evidence>
<feature type="transmembrane region" description="Helical" evidence="6">
    <location>
        <begin position="432"/>
        <end position="452"/>
    </location>
</feature>
<dbReference type="PANTHER" id="PTHR43791:SF38">
    <property type="entry name" value="MAJOR FACILITATOR SUPERFAMILY (MFS) PROFILE DOMAIN-CONTAINING PROTEIN"/>
    <property type="match status" value="1"/>
</dbReference>
<dbReference type="FunFam" id="1.20.1250.20:FF:000394">
    <property type="entry name" value="MFS general substrate transporter"/>
    <property type="match status" value="1"/>
</dbReference>
<dbReference type="OrthoDB" id="2985014at2759"/>
<evidence type="ECO:0000313" key="8">
    <source>
        <dbReference type="EMBL" id="RMY67770.1"/>
    </source>
</evidence>
<dbReference type="Pfam" id="PF07690">
    <property type="entry name" value="MFS_1"/>
    <property type="match status" value="1"/>
</dbReference>
<feature type="non-terminal residue" evidence="8">
    <location>
        <position position="1"/>
    </location>
</feature>
<reference evidence="8 9" key="1">
    <citation type="journal article" date="2018" name="BMC Genomics">
        <title>Genomic evidence for intraspecific hybridization in a clonal and extremely halotolerant yeast.</title>
        <authorList>
            <person name="Gostincar C."/>
            <person name="Stajich J.E."/>
            <person name="Zupancic J."/>
            <person name="Zalar P."/>
            <person name="Gunde-Cimerman N."/>
        </authorList>
    </citation>
    <scope>NUCLEOTIDE SEQUENCE [LARGE SCALE GENOMIC DNA]</scope>
    <source>
        <strain evidence="8 9">EXF-2682</strain>
    </source>
</reference>
<proteinExistence type="predicted"/>
<evidence type="ECO:0000256" key="4">
    <source>
        <dbReference type="ARBA" id="ARBA00022989"/>
    </source>
</evidence>
<dbReference type="GO" id="GO:0022857">
    <property type="term" value="F:transmembrane transporter activity"/>
    <property type="evidence" value="ECO:0007669"/>
    <property type="project" value="InterPro"/>
</dbReference>
<keyword evidence="2" id="KW-0813">Transport</keyword>
<dbReference type="EMBL" id="QWIP01000260">
    <property type="protein sequence ID" value="RMY67770.1"/>
    <property type="molecule type" value="Genomic_DNA"/>
</dbReference>
<feature type="transmembrane region" description="Helical" evidence="6">
    <location>
        <begin position="196"/>
        <end position="219"/>
    </location>
</feature>
<comment type="caution">
    <text evidence="8">The sequence shown here is derived from an EMBL/GenBank/DDBJ whole genome shotgun (WGS) entry which is preliminary data.</text>
</comment>
<protein>
    <recommendedName>
        <fullName evidence="7">Major facilitator superfamily (MFS) profile domain-containing protein</fullName>
    </recommendedName>
</protein>
<dbReference type="Proteomes" id="UP000269276">
    <property type="component" value="Unassembled WGS sequence"/>
</dbReference>
<dbReference type="InterPro" id="IPR036259">
    <property type="entry name" value="MFS_trans_sf"/>
</dbReference>
<evidence type="ECO:0000313" key="9">
    <source>
        <dbReference type="Proteomes" id="UP000269276"/>
    </source>
</evidence>
<dbReference type="InterPro" id="IPR020846">
    <property type="entry name" value="MFS_dom"/>
</dbReference>
<dbReference type="FunFam" id="1.20.1250.20:FF:000057">
    <property type="entry name" value="MFS general substrate transporter"/>
    <property type="match status" value="1"/>
</dbReference>
<feature type="transmembrane region" description="Helical" evidence="6">
    <location>
        <begin position="406"/>
        <end position="426"/>
    </location>
</feature>
<feature type="transmembrane region" description="Helical" evidence="6">
    <location>
        <begin position="101"/>
        <end position="118"/>
    </location>
</feature>
<dbReference type="InterPro" id="IPR011701">
    <property type="entry name" value="MFS"/>
</dbReference>
<dbReference type="Gene3D" id="1.20.1250.20">
    <property type="entry name" value="MFS general substrate transporter like domains"/>
    <property type="match status" value="2"/>
</dbReference>
<feature type="domain" description="Major facilitator superfamily (MFS) profile" evidence="7">
    <location>
        <begin position="105"/>
        <end position="519"/>
    </location>
</feature>
<evidence type="ECO:0000256" key="1">
    <source>
        <dbReference type="ARBA" id="ARBA00004141"/>
    </source>
</evidence>
<feature type="transmembrane region" description="Helical" evidence="6">
    <location>
        <begin position="171"/>
        <end position="190"/>
    </location>
</feature>
<dbReference type="AlphaFoldDB" id="A0A3M7DUG3"/>
<dbReference type="SUPFAM" id="SSF103473">
    <property type="entry name" value="MFS general substrate transporter"/>
    <property type="match status" value="1"/>
</dbReference>
<evidence type="ECO:0000256" key="5">
    <source>
        <dbReference type="ARBA" id="ARBA00023136"/>
    </source>
</evidence>
<evidence type="ECO:0000259" key="7">
    <source>
        <dbReference type="PROSITE" id="PS50850"/>
    </source>
</evidence>
<keyword evidence="3 6" id="KW-0812">Transmembrane</keyword>
<name>A0A3M7DUG3_HORWE</name>
<comment type="subcellular location">
    <subcellularLocation>
        <location evidence="1">Membrane</location>
        <topology evidence="1">Multi-pass membrane protein</topology>
    </subcellularLocation>
</comment>
<feature type="transmembrane region" description="Helical" evidence="6">
    <location>
        <begin position="464"/>
        <end position="483"/>
    </location>
</feature>
<sequence length="533" mass="58145">KIEAAVLQPQDCDKHCQEGIRYIGPCASSSGCNPPLQTPVAGSPSPYSLIEVLSSIKTLLHPLFAIMSFDDGKPANVELVEESTSEDDERIREENALVRKVDLMLLPVMWIMYLLSYMDRTNIGNAKVAGMTDDLGMDSGQYSIALVVFFITYVIFEVPSNLILSKTKPSIFLPTIMGLWGAATCCMAAVNTYGQLVALRAIIGILESGFAPGVLLILSSWYKKAEQSKRFAFYISAAVLSGAFGGIIAGAITGDLNGAHGIEGWRWLFIVEGAATVGWSIVSFFILPDFPANTKRLSPREREVAISRLESDNVQSRTQDTPRLTSIQALGRSVRNWRTWLFVAGYMVIVGSSTLSYFYPTLVEGLGYTSHMAQYMVVPIYGVAFVATGVTGYFSDKYPRQRGAIIAGWLTISLICSVIICAVYHYTARYVLLVFMAAGLWATNGLSLSYAASTFGFMEQETRAVSLALVNALGNLAQIYGAYLFPESDSPKYLLGFGVISGMCAFGIAVYILAHILLRHDIPKASQQHDGEL</sequence>
<evidence type="ECO:0000256" key="2">
    <source>
        <dbReference type="ARBA" id="ARBA00022448"/>
    </source>
</evidence>
<dbReference type="PROSITE" id="PS50850">
    <property type="entry name" value="MFS"/>
    <property type="match status" value="1"/>
</dbReference>
<organism evidence="8 9">
    <name type="scientific">Hortaea werneckii</name>
    <name type="common">Black yeast</name>
    <name type="synonym">Cladosporium werneckii</name>
    <dbReference type="NCBI Taxonomy" id="91943"/>
    <lineage>
        <taxon>Eukaryota</taxon>
        <taxon>Fungi</taxon>
        <taxon>Dikarya</taxon>
        <taxon>Ascomycota</taxon>
        <taxon>Pezizomycotina</taxon>
        <taxon>Dothideomycetes</taxon>
        <taxon>Dothideomycetidae</taxon>
        <taxon>Mycosphaerellales</taxon>
        <taxon>Teratosphaeriaceae</taxon>
        <taxon>Hortaea</taxon>
    </lineage>
</organism>
<dbReference type="PANTHER" id="PTHR43791">
    <property type="entry name" value="PERMEASE-RELATED"/>
    <property type="match status" value="1"/>
</dbReference>
<feature type="transmembrane region" description="Helical" evidence="6">
    <location>
        <begin position="372"/>
        <end position="394"/>
    </location>
</feature>
<keyword evidence="4 6" id="KW-1133">Transmembrane helix</keyword>
<feature type="transmembrane region" description="Helical" evidence="6">
    <location>
        <begin position="495"/>
        <end position="518"/>
    </location>
</feature>
<dbReference type="VEuPathDB" id="FungiDB:BTJ68_04779"/>
<feature type="transmembrane region" description="Helical" evidence="6">
    <location>
        <begin position="340"/>
        <end position="360"/>
    </location>
</feature>
<feature type="transmembrane region" description="Helical" evidence="6">
    <location>
        <begin position="142"/>
        <end position="164"/>
    </location>
</feature>
<feature type="transmembrane region" description="Helical" evidence="6">
    <location>
        <begin position="231"/>
        <end position="252"/>
    </location>
</feature>
<accession>A0A3M7DUG3</accession>
<gene>
    <name evidence="8" type="ORF">D0863_07567</name>
</gene>